<sequence>MAITPTQPTPGLAQYESDTVGGLVELWAGDTPAPVTISGKYSATLEAAGIPANTPVSLDYETGDIALVDGTTVTKANAITVGALLPRAGGTGGSMAVYKAGCVNIKALNWPASFDTDAKKLAAFDLAECQIYVKVPYYS</sequence>
<dbReference type="InterPro" id="IPR036630">
    <property type="entry name" value="Head_decoration_D_sf"/>
</dbReference>
<organism evidence="1 2">
    <name type="scientific">Klebsiella phage YMC16/01/N133_KPN_BP</name>
    <dbReference type="NCBI Taxonomy" id="2026102"/>
    <lineage>
        <taxon>Viruses</taxon>
        <taxon>Duplodnaviria</taxon>
        <taxon>Heunggongvirae</taxon>
        <taxon>Uroviricota</taxon>
        <taxon>Caudoviricetes</taxon>
        <taxon>Casjensviridae</taxon>
        <taxon>Seodaemunguvirus</taxon>
        <taxon>Seodaemunguvirus YMC16-01N133</taxon>
    </lineage>
</organism>
<dbReference type="Proteomes" id="UP000221999">
    <property type="component" value="Segment"/>
</dbReference>
<dbReference type="EMBL" id="MF476925">
    <property type="protein sequence ID" value="ASW27637.1"/>
    <property type="molecule type" value="Genomic_DNA"/>
</dbReference>
<reference evidence="1 2" key="1">
    <citation type="submission" date="2017-07" db="EMBL/GenBank/DDBJ databases">
        <title>Complete Genome Sequence of the Klebsiella phage YMC16/01/N133_KPN_BP.</title>
        <authorList>
            <person name="Jeon J."/>
            <person name="Yong D."/>
            <person name="Lee K."/>
        </authorList>
    </citation>
    <scope>NUCLEOTIDE SEQUENCE [LARGE SCALE GENOMIC DNA]</scope>
</reference>
<proteinExistence type="predicted"/>
<dbReference type="InterPro" id="IPR004195">
    <property type="entry name" value="Head_decoration_D"/>
</dbReference>
<keyword evidence="2" id="KW-1185">Reference proteome</keyword>
<gene>
    <name evidence="1" type="ORF">KPNN133_018</name>
</gene>
<dbReference type="Gene3D" id="2.40.300.10">
    <property type="entry name" value="Head decoration protein D"/>
    <property type="match status" value="1"/>
</dbReference>
<name>A0A248XD52_9CAUD</name>
<dbReference type="Pfam" id="PF02924">
    <property type="entry name" value="HDPD"/>
    <property type="match status" value="1"/>
</dbReference>
<evidence type="ECO:0000313" key="2">
    <source>
        <dbReference type="Proteomes" id="UP000221999"/>
    </source>
</evidence>
<accession>A0A248XD52</accession>
<protein>
    <submittedName>
        <fullName evidence="1">Putative head decorative protein</fullName>
    </submittedName>
</protein>
<dbReference type="SUPFAM" id="SSF51274">
    <property type="entry name" value="Head decoration protein D (gpD, major capsid protein D)"/>
    <property type="match status" value="1"/>
</dbReference>
<evidence type="ECO:0000313" key="1">
    <source>
        <dbReference type="EMBL" id="ASW27637.1"/>
    </source>
</evidence>